<sequence length="179" mass="17786">MRRVGVVGGFLVLGLAACSSPGSQPAPTSTTASSSAPATTSAAAVPGTPQPAADGQCPYLSSEFVADANGEKVTKVQVSADKPHPACFFYSFGNSKQVTVQVYVGDAAAAKGLVDRAAPVKTSDKAELTGGWEGGSLSAASGAVYAVAKGGSAVVVNTDQKQTIKAKQIVKQAISALGL</sequence>
<dbReference type="Pfam" id="PF09449">
    <property type="entry name" value="DUF2020"/>
    <property type="match status" value="1"/>
</dbReference>
<comment type="caution">
    <text evidence="4">The sequence shown here is derived from an EMBL/GenBank/DDBJ whole genome shotgun (WGS) entry which is preliminary data.</text>
</comment>
<feature type="compositionally biased region" description="Low complexity" evidence="1">
    <location>
        <begin position="20"/>
        <end position="47"/>
    </location>
</feature>
<gene>
    <name evidence="4" type="ORF">BC739_006446</name>
</gene>
<name>A0ABR6BR28_9PSEU</name>
<evidence type="ECO:0000259" key="3">
    <source>
        <dbReference type="Pfam" id="PF09449"/>
    </source>
</evidence>
<feature type="region of interest" description="Disordered" evidence="1">
    <location>
        <begin position="20"/>
        <end position="54"/>
    </location>
</feature>
<dbReference type="InterPro" id="IPR016123">
    <property type="entry name" value="Mog1/PsbP_a/b/a-sand"/>
</dbReference>
<feature type="signal peptide" evidence="2">
    <location>
        <begin position="1"/>
        <end position="25"/>
    </location>
</feature>
<dbReference type="InterPro" id="IPR018567">
    <property type="entry name" value="DUF2020"/>
</dbReference>
<evidence type="ECO:0000313" key="5">
    <source>
        <dbReference type="Proteomes" id="UP000517916"/>
    </source>
</evidence>
<organism evidence="4 5">
    <name type="scientific">Kutzneria viridogrisea</name>
    <dbReference type="NCBI Taxonomy" id="47990"/>
    <lineage>
        <taxon>Bacteria</taxon>
        <taxon>Bacillati</taxon>
        <taxon>Actinomycetota</taxon>
        <taxon>Actinomycetes</taxon>
        <taxon>Pseudonocardiales</taxon>
        <taxon>Pseudonocardiaceae</taxon>
        <taxon>Kutzneria</taxon>
    </lineage>
</organism>
<dbReference type="SUPFAM" id="SSF55724">
    <property type="entry name" value="Mog1p/PsbP-like"/>
    <property type="match status" value="1"/>
</dbReference>
<dbReference type="RefSeq" id="WP_025353679.1">
    <property type="nucleotide sequence ID" value="NZ_BAAABQ010000022.1"/>
</dbReference>
<dbReference type="PROSITE" id="PS51257">
    <property type="entry name" value="PROKAR_LIPOPROTEIN"/>
    <property type="match status" value="1"/>
</dbReference>
<protein>
    <recommendedName>
        <fullName evidence="3">DUF2020 domain-containing protein</fullName>
    </recommendedName>
</protein>
<evidence type="ECO:0000256" key="2">
    <source>
        <dbReference type="SAM" id="SignalP"/>
    </source>
</evidence>
<feature type="chain" id="PRO_5047365655" description="DUF2020 domain-containing protein" evidence="2">
    <location>
        <begin position="26"/>
        <end position="179"/>
    </location>
</feature>
<dbReference type="Gene3D" id="3.40.1000.10">
    <property type="entry name" value="Mog1/PsbP, alpha/beta/alpha sandwich"/>
    <property type="match status" value="1"/>
</dbReference>
<reference evidence="4 5" key="1">
    <citation type="submission" date="2020-08" db="EMBL/GenBank/DDBJ databases">
        <title>Genomic Encyclopedia of Archaeal and Bacterial Type Strains, Phase II (KMG-II): from individual species to whole genera.</title>
        <authorList>
            <person name="Goeker M."/>
        </authorList>
    </citation>
    <scope>NUCLEOTIDE SEQUENCE [LARGE SCALE GENOMIC DNA]</scope>
    <source>
        <strain evidence="4 5">DSM 43850</strain>
    </source>
</reference>
<proteinExistence type="predicted"/>
<keyword evidence="2" id="KW-0732">Signal</keyword>
<accession>A0ABR6BR28</accession>
<evidence type="ECO:0000256" key="1">
    <source>
        <dbReference type="SAM" id="MobiDB-lite"/>
    </source>
</evidence>
<evidence type="ECO:0000313" key="4">
    <source>
        <dbReference type="EMBL" id="MBA8929228.1"/>
    </source>
</evidence>
<feature type="domain" description="DUF2020" evidence="3">
    <location>
        <begin position="44"/>
        <end position="179"/>
    </location>
</feature>
<dbReference type="EMBL" id="JACJID010000005">
    <property type="protein sequence ID" value="MBA8929228.1"/>
    <property type="molecule type" value="Genomic_DNA"/>
</dbReference>
<dbReference type="Proteomes" id="UP000517916">
    <property type="component" value="Unassembled WGS sequence"/>
</dbReference>
<keyword evidence="5" id="KW-1185">Reference proteome</keyword>